<dbReference type="PROSITE" id="PS01011">
    <property type="entry name" value="FOLYLPOLYGLU_SYNT_1"/>
    <property type="match status" value="1"/>
</dbReference>
<comment type="pathway">
    <text evidence="2 12">Cell wall biogenesis; peptidoglycan biosynthesis.</text>
</comment>
<evidence type="ECO:0000256" key="6">
    <source>
        <dbReference type="ARBA" id="ARBA00022741"/>
    </source>
</evidence>
<gene>
    <name evidence="12 14" type="primary">murD</name>
    <name evidence="14" type="ORF">H7U36_06660</name>
</gene>
<accession>A0ABS2E832</accession>
<reference evidence="14 15" key="1">
    <citation type="journal article" date="2021" name="Sci. Rep.">
        <title>The distribution of antibiotic resistance genes in chicken gut microbiota commensals.</title>
        <authorList>
            <person name="Juricova H."/>
            <person name="Matiasovicova J."/>
            <person name="Kubasova T."/>
            <person name="Cejkova D."/>
            <person name="Rychlik I."/>
        </authorList>
    </citation>
    <scope>NUCLEOTIDE SEQUENCE [LARGE SCALE GENOMIC DNA]</scope>
    <source>
        <strain evidence="14 15">An773</strain>
    </source>
</reference>
<proteinExistence type="inferred from homology"/>
<sequence>MLKKIRQTIEGKKVLILGFGREGRSSLRLVCKAGGWETLAVSDLREVDPSREAGGNKVELFTGEHYLDRELLDSFDIVFKTPGIVLPEEPKVYRCRFVSQTELFIERFRDQIVGITGTKGKSTTSSLLYHILKETGEDTVLAGNIGIPVFDIAEDIMPGEVIVLELSCHQLEHIQVSPRIAVLLNLYEEHLDHYGTMAKYVRAKQNIYAWQREGDILFCNVDVLPGKEIEGAGKESACVPCRGEIISAVMVPEGEKARGAGDIEVAGNAVRYRGSGLRIPEEGISLFGRHNYFDIGVVYGICKEFSVTDEKFLKALRTFQTLPHRLQYLGVKEGLRFYDDSISTIGETTIQALESVKNVDSILIGGMDRGVDYSQLEEYLTGSSVRHIILMEATGKRIYREIKEKYPTLFASGRLALTEHLEEAVDLARELGEEGGACVLSPAAASYGIFKNFEERGEYFRQYIFGQEGRQAAR</sequence>
<evidence type="ECO:0000256" key="5">
    <source>
        <dbReference type="ARBA" id="ARBA00022618"/>
    </source>
</evidence>
<evidence type="ECO:0000256" key="11">
    <source>
        <dbReference type="ARBA" id="ARBA00023316"/>
    </source>
</evidence>
<protein>
    <recommendedName>
        <fullName evidence="12">UDP-N-acetylmuramoylalanine--D-glutamate ligase</fullName>
        <ecNumber evidence="12">6.3.2.9</ecNumber>
    </recommendedName>
    <alternativeName>
        <fullName evidence="12">D-glutamic acid-adding enzyme</fullName>
    </alternativeName>
    <alternativeName>
        <fullName evidence="12">UDP-N-acetylmuramoyl-L-alanyl-D-glutamate synthetase</fullName>
    </alternativeName>
</protein>
<feature type="domain" description="Mur ligase central" evidence="13">
    <location>
        <begin position="115"/>
        <end position="231"/>
    </location>
</feature>
<dbReference type="Gene3D" id="3.40.50.720">
    <property type="entry name" value="NAD(P)-binding Rossmann-like Domain"/>
    <property type="match status" value="1"/>
</dbReference>
<dbReference type="InterPro" id="IPR018109">
    <property type="entry name" value="Folylpolyglutamate_synth_CS"/>
</dbReference>
<evidence type="ECO:0000256" key="10">
    <source>
        <dbReference type="ARBA" id="ARBA00023306"/>
    </source>
</evidence>
<evidence type="ECO:0000256" key="8">
    <source>
        <dbReference type="ARBA" id="ARBA00022960"/>
    </source>
</evidence>
<keyword evidence="15" id="KW-1185">Reference proteome</keyword>
<keyword evidence="8 12" id="KW-0133">Cell shape</keyword>
<feature type="binding site" evidence="12">
    <location>
        <begin position="117"/>
        <end position="123"/>
    </location>
    <ligand>
        <name>ATP</name>
        <dbReference type="ChEBI" id="CHEBI:30616"/>
    </ligand>
</feature>
<dbReference type="PANTHER" id="PTHR43692:SF1">
    <property type="entry name" value="UDP-N-ACETYLMURAMOYLALANINE--D-GLUTAMATE LIGASE"/>
    <property type="match status" value="1"/>
</dbReference>
<dbReference type="InterPro" id="IPR036615">
    <property type="entry name" value="Mur_ligase_C_dom_sf"/>
</dbReference>
<keyword evidence="5 12" id="KW-0132">Cell division</keyword>
<dbReference type="NCBIfam" id="TIGR01087">
    <property type="entry name" value="murD"/>
    <property type="match status" value="1"/>
</dbReference>
<keyword evidence="6 12" id="KW-0547">Nucleotide-binding</keyword>
<comment type="catalytic activity">
    <reaction evidence="12">
        <text>UDP-N-acetyl-alpha-D-muramoyl-L-alanine + D-glutamate + ATP = UDP-N-acetyl-alpha-D-muramoyl-L-alanyl-D-glutamate + ADP + phosphate + H(+)</text>
        <dbReference type="Rhea" id="RHEA:16429"/>
        <dbReference type="ChEBI" id="CHEBI:15378"/>
        <dbReference type="ChEBI" id="CHEBI:29986"/>
        <dbReference type="ChEBI" id="CHEBI:30616"/>
        <dbReference type="ChEBI" id="CHEBI:43474"/>
        <dbReference type="ChEBI" id="CHEBI:83898"/>
        <dbReference type="ChEBI" id="CHEBI:83900"/>
        <dbReference type="ChEBI" id="CHEBI:456216"/>
        <dbReference type="EC" id="6.3.2.9"/>
    </reaction>
</comment>
<dbReference type="EC" id="6.3.2.9" evidence="12"/>
<keyword evidence="9 12" id="KW-0573">Peptidoglycan synthesis</keyword>
<dbReference type="RefSeq" id="WP_205155880.1">
    <property type="nucleotide sequence ID" value="NZ_JACLYY010000005.1"/>
</dbReference>
<evidence type="ECO:0000256" key="3">
    <source>
        <dbReference type="ARBA" id="ARBA00022490"/>
    </source>
</evidence>
<dbReference type="SUPFAM" id="SSF53244">
    <property type="entry name" value="MurD-like peptide ligases, peptide-binding domain"/>
    <property type="match status" value="1"/>
</dbReference>
<keyword evidence="4 12" id="KW-0436">Ligase</keyword>
<comment type="subcellular location">
    <subcellularLocation>
        <location evidence="1 12">Cytoplasm</location>
    </subcellularLocation>
</comment>
<evidence type="ECO:0000256" key="1">
    <source>
        <dbReference type="ARBA" id="ARBA00004496"/>
    </source>
</evidence>
<name>A0ABS2E832_9FIRM</name>
<evidence type="ECO:0000313" key="15">
    <source>
        <dbReference type="Proteomes" id="UP000716906"/>
    </source>
</evidence>
<organism evidence="14 15">
    <name type="scientific">Faecalicatena fissicatena</name>
    <dbReference type="NCBI Taxonomy" id="290055"/>
    <lineage>
        <taxon>Bacteria</taxon>
        <taxon>Bacillati</taxon>
        <taxon>Bacillota</taxon>
        <taxon>Clostridia</taxon>
        <taxon>Lachnospirales</taxon>
        <taxon>Lachnospiraceae</taxon>
        <taxon>Faecalicatena</taxon>
    </lineage>
</organism>
<evidence type="ECO:0000259" key="13">
    <source>
        <dbReference type="Pfam" id="PF08245"/>
    </source>
</evidence>
<dbReference type="Gene3D" id="3.90.190.20">
    <property type="entry name" value="Mur ligase, C-terminal domain"/>
    <property type="match status" value="1"/>
</dbReference>
<comment type="caution">
    <text evidence="14">The sequence shown here is derived from an EMBL/GenBank/DDBJ whole genome shotgun (WGS) entry which is preliminary data.</text>
</comment>
<evidence type="ECO:0000256" key="7">
    <source>
        <dbReference type="ARBA" id="ARBA00022840"/>
    </source>
</evidence>
<dbReference type="InterPro" id="IPR013221">
    <property type="entry name" value="Mur_ligase_cen"/>
</dbReference>
<dbReference type="EMBL" id="JACLYY010000005">
    <property type="protein sequence ID" value="MBM6737791.1"/>
    <property type="molecule type" value="Genomic_DNA"/>
</dbReference>
<evidence type="ECO:0000256" key="4">
    <source>
        <dbReference type="ARBA" id="ARBA00022598"/>
    </source>
</evidence>
<keyword evidence="3 12" id="KW-0963">Cytoplasm</keyword>
<evidence type="ECO:0000256" key="12">
    <source>
        <dbReference type="HAMAP-Rule" id="MF_00639"/>
    </source>
</evidence>
<comment type="similarity">
    <text evidence="12">Belongs to the MurCDEF family.</text>
</comment>
<keyword evidence="7 12" id="KW-0067">ATP-binding</keyword>
<dbReference type="Gene3D" id="3.40.1190.10">
    <property type="entry name" value="Mur-like, catalytic domain"/>
    <property type="match status" value="1"/>
</dbReference>
<dbReference type="HAMAP" id="MF_00639">
    <property type="entry name" value="MurD"/>
    <property type="match status" value="1"/>
</dbReference>
<evidence type="ECO:0000256" key="2">
    <source>
        <dbReference type="ARBA" id="ARBA00004752"/>
    </source>
</evidence>
<evidence type="ECO:0000313" key="14">
    <source>
        <dbReference type="EMBL" id="MBM6737791.1"/>
    </source>
</evidence>
<dbReference type="InterPro" id="IPR005762">
    <property type="entry name" value="MurD"/>
</dbReference>
<dbReference type="PANTHER" id="PTHR43692">
    <property type="entry name" value="UDP-N-ACETYLMURAMOYLALANINE--D-GLUTAMATE LIGASE"/>
    <property type="match status" value="1"/>
</dbReference>
<dbReference type="InterPro" id="IPR036565">
    <property type="entry name" value="Mur-like_cat_sf"/>
</dbReference>
<dbReference type="SUPFAM" id="SSF51984">
    <property type="entry name" value="MurCD N-terminal domain"/>
    <property type="match status" value="1"/>
</dbReference>
<keyword evidence="11 12" id="KW-0961">Cell wall biogenesis/degradation</keyword>
<dbReference type="Proteomes" id="UP000716906">
    <property type="component" value="Unassembled WGS sequence"/>
</dbReference>
<evidence type="ECO:0000256" key="9">
    <source>
        <dbReference type="ARBA" id="ARBA00022984"/>
    </source>
</evidence>
<dbReference type="GO" id="GO:0008764">
    <property type="term" value="F:UDP-N-acetylmuramoylalanine-D-glutamate ligase activity"/>
    <property type="evidence" value="ECO:0007669"/>
    <property type="project" value="UniProtKB-EC"/>
</dbReference>
<keyword evidence="10 12" id="KW-0131">Cell cycle</keyword>
<dbReference type="SUPFAM" id="SSF53623">
    <property type="entry name" value="MurD-like peptide ligases, catalytic domain"/>
    <property type="match status" value="1"/>
</dbReference>
<dbReference type="Pfam" id="PF08245">
    <property type="entry name" value="Mur_ligase_M"/>
    <property type="match status" value="1"/>
</dbReference>
<comment type="function">
    <text evidence="12">Cell wall formation. Catalyzes the addition of glutamate to the nucleotide precursor UDP-N-acetylmuramoyl-L-alanine (UMA).</text>
</comment>